<comment type="caution">
    <text evidence="4">The sequence shown here is derived from an EMBL/GenBank/DDBJ whole genome shotgun (WGS) entry which is preliminary data.</text>
</comment>
<feature type="domain" description="FecR N-terminal" evidence="3">
    <location>
        <begin position="32"/>
        <end position="71"/>
    </location>
</feature>
<evidence type="ECO:0000313" key="4">
    <source>
        <dbReference type="EMBL" id="MTH35234.1"/>
    </source>
</evidence>
<dbReference type="EMBL" id="WMIF01000015">
    <property type="protein sequence ID" value="MTH35234.1"/>
    <property type="molecule type" value="Genomic_DNA"/>
</dbReference>
<gene>
    <name evidence="4" type="ORF">GL279_11545</name>
</gene>
<evidence type="ECO:0000313" key="5">
    <source>
        <dbReference type="Proteomes" id="UP000442533"/>
    </source>
</evidence>
<dbReference type="InterPro" id="IPR006860">
    <property type="entry name" value="FecR"/>
</dbReference>
<dbReference type="InterPro" id="IPR012373">
    <property type="entry name" value="Ferrdict_sens_TM"/>
</dbReference>
<dbReference type="Proteomes" id="UP000442533">
    <property type="component" value="Unassembled WGS sequence"/>
</dbReference>
<accession>A0A844H6I9</accession>
<sequence length="334" mass="36265">MPPRRASPCRDRPQGEVPMTSDRDEADRIFAEAARWHLRLREAEADAHDAFMRWIAADPRHLPAFDRAQALWQALAPPAALPDPAAIAALLAEARPRRARRAVLPLVLALLAGLGLWQGPDLWDSLRADHIAWTGQRRQVTLADGTRVDLNSGAALAVDFTPAERRVRLLRGEAFFQVAHDAAHPFVVEMPNGALRVTGTSFDIDLTPEGDRVALVEGSVRLLPGHGGAGVTLAPGQQAELRDAGISPPGSFDADSRTAWRQGRMVFYRTPLSQVVAELARYRRGPILLLNDRVAELPVTGAFSTADPDAAIRLIAETLGLSTHHLAGALTVIR</sequence>
<dbReference type="Pfam" id="PF04773">
    <property type="entry name" value="FecR"/>
    <property type="match status" value="1"/>
</dbReference>
<protein>
    <submittedName>
        <fullName evidence="4">DUF4880 domain-containing protein</fullName>
    </submittedName>
</protein>
<dbReference type="Pfam" id="PF16220">
    <property type="entry name" value="DUF4880"/>
    <property type="match status" value="1"/>
</dbReference>
<dbReference type="PANTHER" id="PTHR30273:SF2">
    <property type="entry name" value="PROTEIN FECR"/>
    <property type="match status" value="1"/>
</dbReference>
<dbReference type="InterPro" id="IPR032623">
    <property type="entry name" value="FecR_N"/>
</dbReference>
<reference evidence="4 5" key="1">
    <citation type="submission" date="2019-11" db="EMBL/GenBank/DDBJ databases">
        <authorList>
            <person name="Dong K."/>
        </authorList>
    </citation>
    <scope>NUCLEOTIDE SEQUENCE [LARGE SCALE GENOMIC DNA]</scope>
    <source>
        <strain evidence="4 5">JCM 17370</strain>
    </source>
</reference>
<dbReference type="AlphaFoldDB" id="A0A844H6I9"/>
<evidence type="ECO:0000256" key="1">
    <source>
        <dbReference type="SAM" id="MobiDB-lite"/>
    </source>
</evidence>
<dbReference type="Gene3D" id="2.60.120.1440">
    <property type="match status" value="1"/>
</dbReference>
<feature type="domain" description="FecR protein" evidence="2">
    <location>
        <begin position="134"/>
        <end position="221"/>
    </location>
</feature>
<dbReference type="GO" id="GO:0016989">
    <property type="term" value="F:sigma factor antagonist activity"/>
    <property type="evidence" value="ECO:0007669"/>
    <property type="project" value="TreeGrafter"/>
</dbReference>
<dbReference type="PANTHER" id="PTHR30273">
    <property type="entry name" value="PERIPLASMIC SIGNAL SENSOR AND SIGMA FACTOR ACTIVATOR FECR-RELATED"/>
    <property type="match status" value="1"/>
</dbReference>
<evidence type="ECO:0000259" key="2">
    <source>
        <dbReference type="Pfam" id="PF04773"/>
    </source>
</evidence>
<name>A0A844H6I9_9RHOB</name>
<proteinExistence type="predicted"/>
<dbReference type="OrthoDB" id="636724at2"/>
<dbReference type="PIRSF" id="PIRSF018266">
    <property type="entry name" value="FecR"/>
    <property type="match status" value="1"/>
</dbReference>
<organism evidence="4 5">
    <name type="scientific">Paracoccus limosus</name>
    <dbReference type="NCBI Taxonomy" id="913252"/>
    <lineage>
        <taxon>Bacteria</taxon>
        <taxon>Pseudomonadati</taxon>
        <taxon>Pseudomonadota</taxon>
        <taxon>Alphaproteobacteria</taxon>
        <taxon>Rhodobacterales</taxon>
        <taxon>Paracoccaceae</taxon>
        <taxon>Paracoccus</taxon>
    </lineage>
</organism>
<evidence type="ECO:0000259" key="3">
    <source>
        <dbReference type="Pfam" id="PF16220"/>
    </source>
</evidence>
<feature type="region of interest" description="Disordered" evidence="1">
    <location>
        <begin position="1"/>
        <end position="24"/>
    </location>
</feature>
<keyword evidence="5" id="KW-1185">Reference proteome</keyword>
<dbReference type="Gene3D" id="3.55.50.30">
    <property type="match status" value="1"/>
</dbReference>